<feature type="non-terminal residue" evidence="1">
    <location>
        <position position="1"/>
    </location>
</feature>
<keyword evidence="2" id="KW-1185">Reference proteome</keyword>
<reference evidence="1 2" key="1">
    <citation type="journal article" date="2007" name="Nature">
        <title>Evolution of genes and genomes on the Drosophila phylogeny.</title>
        <authorList>
            <consortium name="Drosophila 12 Genomes Consortium"/>
            <person name="Clark A.G."/>
            <person name="Eisen M.B."/>
            <person name="Smith D.R."/>
            <person name="Bergman C.M."/>
            <person name="Oliver B."/>
            <person name="Markow T.A."/>
            <person name="Kaufman T.C."/>
            <person name="Kellis M."/>
            <person name="Gelbart W."/>
            <person name="Iyer V.N."/>
            <person name="Pollard D.A."/>
            <person name="Sackton T.B."/>
            <person name="Larracuente A.M."/>
            <person name="Singh N.D."/>
            <person name="Abad J.P."/>
            <person name="Abt D.N."/>
            <person name="Adryan B."/>
            <person name="Aguade M."/>
            <person name="Akashi H."/>
            <person name="Anderson W.W."/>
            <person name="Aquadro C.F."/>
            <person name="Ardell D.H."/>
            <person name="Arguello R."/>
            <person name="Artieri C.G."/>
            <person name="Barbash D.A."/>
            <person name="Barker D."/>
            <person name="Barsanti P."/>
            <person name="Batterham P."/>
            <person name="Batzoglou S."/>
            <person name="Begun D."/>
            <person name="Bhutkar A."/>
            <person name="Blanco E."/>
            <person name="Bosak S.A."/>
            <person name="Bradley R.K."/>
            <person name="Brand A.D."/>
            <person name="Brent M.R."/>
            <person name="Brooks A.N."/>
            <person name="Brown R.H."/>
            <person name="Butlin R.K."/>
            <person name="Caggese C."/>
            <person name="Calvi B.R."/>
            <person name="Bernardo de Carvalho A."/>
            <person name="Caspi A."/>
            <person name="Castrezana S."/>
            <person name="Celniker S.E."/>
            <person name="Chang J.L."/>
            <person name="Chapple C."/>
            <person name="Chatterji S."/>
            <person name="Chinwalla A."/>
            <person name="Civetta A."/>
            <person name="Clifton S.W."/>
            <person name="Comeron J.M."/>
            <person name="Costello J.C."/>
            <person name="Coyne J.A."/>
            <person name="Daub J."/>
            <person name="David R.G."/>
            <person name="Delcher A.L."/>
            <person name="Delehaunty K."/>
            <person name="Do C.B."/>
            <person name="Ebling H."/>
            <person name="Edwards K."/>
            <person name="Eickbush T."/>
            <person name="Evans J.D."/>
            <person name="Filipski A."/>
            <person name="Findeiss S."/>
            <person name="Freyhult E."/>
            <person name="Fulton L."/>
            <person name="Fulton R."/>
            <person name="Garcia A.C."/>
            <person name="Gardiner A."/>
            <person name="Garfield D.A."/>
            <person name="Garvin B.E."/>
            <person name="Gibson G."/>
            <person name="Gilbert D."/>
            <person name="Gnerre S."/>
            <person name="Godfrey J."/>
            <person name="Good R."/>
            <person name="Gotea V."/>
            <person name="Gravely B."/>
            <person name="Greenberg A.J."/>
            <person name="Griffiths-Jones S."/>
            <person name="Gross S."/>
            <person name="Guigo R."/>
            <person name="Gustafson E.A."/>
            <person name="Haerty W."/>
            <person name="Hahn M.W."/>
            <person name="Halligan D.L."/>
            <person name="Halpern A.L."/>
            <person name="Halter G.M."/>
            <person name="Han M.V."/>
            <person name="Heger A."/>
            <person name="Hillier L."/>
            <person name="Hinrichs A.S."/>
            <person name="Holmes I."/>
            <person name="Hoskins R.A."/>
            <person name="Hubisz M.J."/>
            <person name="Hultmark D."/>
            <person name="Huntley M.A."/>
            <person name="Jaffe D.B."/>
            <person name="Jagadeeshan S."/>
            <person name="Jeck W.R."/>
            <person name="Johnson J."/>
            <person name="Jones C.D."/>
            <person name="Jordan W.C."/>
            <person name="Karpen G.H."/>
            <person name="Kataoka E."/>
            <person name="Keightley P.D."/>
            <person name="Kheradpour P."/>
            <person name="Kirkness E.F."/>
            <person name="Koerich L.B."/>
            <person name="Kristiansen K."/>
            <person name="Kudrna D."/>
            <person name="Kulathinal R.J."/>
            <person name="Kumar S."/>
            <person name="Kwok R."/>
            <person name="Lander E."/>
            <person name="Langley C.H."/>
            <person name="Lapoint R."/>
            <person name="Lazzaro B.P."/>
            <person name="Lee S.J."/>
            <person name="Levesque L."/>
            <person name="Li R."/>
            <person name="Lin C.F."/>
            <person name="Lin M.F."/>
            <person name="Lindblad-Toh K."/>
            <person name="Llopart A."/>
            <person name="Long M."/>
            <person name="Low L."/>
            <person name="Lozovsky E."/>
            <person name="Lu J."/>
            <person name="Luo M."/>
            <person name="Machado C.A."/>
            <person name="Makalowski W."/>
            <person name="Marzo M."/>
            <person name="Matsuda M."/>
            <person name="Matzkin L."/>
            <person name="McAllister B."/>
            <person name="McBride C.S."/>
            <person name="McKernan B."/>
            <person name="McKernan K."/>
            <person name="Mendez-Lago M."/>
            <person name="Minx P."/>
            <person name="Mollenhauer M.U."/>
            <person name="Montooth K."/>
            <person name="Mount S.M."/>
            <person name="Mu X."/>
            <person name="Myers E."/>
            <person name="Negre B."/>
            <person name="Newfeld S."/>
            <person name="Nielsen R."/>
            <person name="Noor M.A."/>
            <person name="O'Grady P."/>
            <person name="Pachter L."/>
            <person name="Papaceit M."/>
            <person name="Parisi M.J."/>
            <person name="Parisi M."/>
            <person name="Parts L."/>
            <person name="Pedersen J.S."/>
            <person name="Pesole G."/>
            <person name="Phillippy A.M."/>
            <person name="Ponting C.P."/>
            <person name="Pop M."/>
            <person name="Porcelli D."/>
            <person name="Powell J.R."/>
            <person name="Prohaska S."/>
            <person name="Pruitt K."/>
            <person name="Puig M."/>
            <person name="Quesneville H."/>
            <person name="Ram K.R."/>
            <person name="Rand D."/>
            <person name="Rasmussen M.D."/>
            <person name="Reed L.K."/>
            <person name="Reenan R."/>
            <person name="Reily A."/>
            <person name="Remington K.A."/>
            <person name="Rieger T.T."/>
            <person name="Ritchie M.G."/>
            <person name="Robin C."/>
            <person name="Rogers Y.H."/>
            <person name="Rohde C."/>
            <person name="Rozas J."/>
            <person name="Rubenfield M.J."/>
            <person name="Ruiz A."/>
            <person name="Russo S."/>
            <person name="Salzberg S.L."/>
            <person name="Sanchez-Gracia A."/>
            <person name="Saranga D.J."/>
            <person name="Sato H."/>
            <person name="Schaeffer S.W."/>
            <person name="Schatz M.C."/>
            <person name="Schlenke T."/>
            <person name="Schwartz R."/>
            <person name="Segarra C."/>
            <person name="Singh R.S."/>
            <person name="Sirot L."/>
            <person name="Sirota M."/>
            <person name="Sisneros N.B."/>
            <person name="Smith C.D."/>
            <person name="Smith T.F."/>
            <person name="Spieth J."/>
            <person name="Stage D.E."/>
            <person name="Stark A."/>
            <person name="Stephan W."/>
            <person name="Strausberg R.L."/>
            <person name="Strempel S."/>
            <person name="Sturgill D."/>
            <person name="Sutton G."/>
            <person name="Sutton G.G."/>
            <person name="Tao W."/>
            <person name="Teichmann S."/>
            <person name="Tobari Y.N."/>
            <person name="Tomimura Y."/>
            <person name="Tsolas J.M."/>
            <person name="Valente V.L."/>
            <person name="Venter E."/>
            <person name="Venter J.C."/>
            <person name="Vicario S."/>
            <person name="Vieira F.G."/>
            <person name="Vilella A.J."/>
            <person name="Villasante A."/>
            <person name="Walenz B."/>
            <person name="Wang J."/>
            <person name="Wasserman M."/>
            <person name="Watts T."/>
            <person name="Wilson D."/>
            <person name="Wilson R.K."/>
            <person name="Wing R.A."/>
            <person name="Wolfner M.F."/>
            <person name="Wong A."/>
            <person name="Wong G.K."/>
            <person name="Wu C.I."/>
            <person name="Wu G."/>
            <person name="Yamamoto D."/>
            <person name="Yang H.P."/>
            <person name="Yang S.P."/>
            <person name="Yorke J.A."/>
            <person name="Yoshida K."/>
            <person name="Zdobnov E."/>
            <person name="Zhang P."/>
            <person name="Zhang Y."/>
            <person name="Zimin A.V."/>
            <person name="Baldwin J."/>
            <person name="Abdouelleil A."/>
            <person name="Abdulkadir J."/>
            <person name="Abebe A."/>
            <person name="Abera B."/>
            <person name="Abreu J."/>
            <person name="Acer S.C."/>
            <person name="Aftuck L."/>
            <person name="Alexander A."/>
            <person name="An P."/>
            <person name="Anderson E."/>
            <person name="Anderson S."/>
            <person name="Arachi H."/>
            <person name="Azer M."/>
            <person name="Bachantsang P."/>
            <person name="Barry A."/>
            <person name="Bayul T."/>
            <person name="Berlin A."/>
            <person name="Bessette D."/>
            <person name="Bloom T."/>
            <person name="Blye J."/>
            <person name="Boguslavskiy L."/>
            <person name="Bonnet C."/>
            <person name="Boukhgalter B."/>
            <person name="Bourzgui I."/>
            <person name="Brown A."/>
            <person name="Cahill P."/>
            <person name="Channer S."/>
            <person name="Cheshatsang Y."/>
            <person name="Chuda L."/>
            <person name="Citroen M."/>
            <person name="Collymore A."/>
            <person name="Cooke P."/>
            <person name="Costello M."/>
            <person name="D'Aco K."/>
            <person name="Daza R."/>
            <person name="De Haan G."/>
            <person name="DeGray S."/>
            <person name="DeMaso C."/>
            <person name="Dhargay N."/>
            <person name="Dooley K."/>
            <person name="Dooley E."/>
            <person name="Doricent M."/>
            <person name="Dorje P."/>
            <person name="Dorjee K."/>
            <person name="Dupes A."/>
            <person name="Elong R."/>
            <person name="Falk J."/>
            <person name="Farina A."/>
            <person name="Faro S."/>
            <person name="Ferguson D."/>
            <person name="Fisher S."/>
            <person name="Foley C.D."/>
            <person name="Franke A."/>
            <person name="Friedrich D."/>
            <person name="Gadbois L."/>
            <person name="Gearin G."/>
            <person name="Gearin C.R."/>
            <person name="Giannoukos G."/>
            <person name="Goode T."/>
            <person name="Graham J."/>
            <person name="Grandbois E."/>
            <person name="Grewal S."/>
            <person name="Gyaltsen K."/>
            <person name="Hafez N."/>
            <person name="Hagos B."/>
            <person name="Hall J."/>
            <person name="Henson C."/>
            <person name="Hollinger A."/>
            <person name="Honan T."/>
            <person name="Huard M.D."/>
            <person name="Hughes L."/>
            <person name="Hurhula B."/>
            <person name="Husby M.E."/>
            <person name="Kamat A."/>
            <person name="Kanga B."/>
            <person name="Kashin S."/>
            <person name="Khazanovich D."/>
            <person name="Kisner P."/>
            <person name="Lance K."/>
            <person name="Lara M."/>
            <person name="Lee W."/>
            <person name="Lennon N."/>
            <person name="Letendre F."/>
            <person name="LeVine R."/>
            <person name="Lipovsky A."/>
            <person name="Liu X."/>
            <person name="Liu J."/>
            <person name="Liu S."/>
            <person name="Lokyitsang T."/>
            <person name="Lokyitsang Y."/>
            <person name="Lubonja R."/>
            <person name="Lui A."/>
            <person name="MacDonald P."/>
            <person name="Magnisalis V."/>
            <person name="Maru K."/>
            <person name="Matthews C."/>
            <person name="McCusker W."/>
            <person name="McDonough S."/>
            <person name="Mehta T."/>
            <person name="Meldrim J."/>
            <person name="Meneus L."/>
            <person name="Mihai O."/>
            <person name="Mihalev A."/>
            <person name="Mihova T."/>
            <person name="Mittelman R."/>
            <person name="Mlenga V."/>
            <person name="Montmayeur A."/>
            <person name="Mulrain L."/>
            <person name="Navidi A."/>
            <person name="Naylor J."/>
            <person name="Negash T."/>
            <person name="Nguyen T."/>
            <person name="Nguyen N."/>
            <person name="Nicol R."/>
            <person name="Norbu C."/>
            <person name="Norbu N."/>
            <person name="Novod N."/>
            <person name="O'Neill B."/>
            <person name="Osman S."/>
            <person name="Markiewicz E."/>
            <person name="Oyono O.L."/>
            <person name="Patti C."/>
            <person name="Phunkhang P."/>
            <person name="Pierre F."/>
            <person name="Priest M."/>
            <person name="Raghuraman S."/>
            <person name="Rege F."/>
            <person name="Reyes R."/>
            <person name="Rise C."/>
            <person name="Rogov P."/>
            <person name="Ross K."/>
            <person name="Ryan E."/>
            <person name="Settipalli S."/>
            <person name="Shea T."/>
            <person name="Sherpa N."/>
            <person name="Shi L."/>
            <person name="Shih D."/>
            <person name="Sparrow T."/>
            <person name="Spaulding J."/>
            <person name="Stalker J."/>
            <person name="Stange-Thomann N."/>
            <person name="Stavropoulos S."/>
            <person name="Stone C."/>
            <person name="Strader C."/>
            <person name="Tesfaye S."/>
            <person name="Thomson T."/>
            <person name="Thoulutsang Y."/>
            <person name="Thoulutsang D."/>
            <person name="Topham K."/>
            <person name="Topping I."/>
            <person name="Tsamla T."/>
            <person name="Vassiliev H."/>
            <person name="Vo A."/>
            <person name="Wangchuk T."/>
            <person name="Wangdi T."/>
            <person name="Weiand M."/>
            <person name="Wilkinson J."/>
            <person name="Wilson A."/>
            <person name="Yadav S."/>
            <person name="Young G."/>
            <person name="Yu Q."/>
            <person name="Zembek L."/>
            <person name="Zhong D."/>
            <person name="Zimmer A."/>
            <person name="Zwirko Z."/>
            <person name="Jaffe D.B."/>
            <person name="Alvarez P."/>
            <person name="Brockman W."/>
            <person name="Butler J."/>
            <person name="Chin C."/>
            <person name="Gnerre S."/>
            <person name="Grabherr M."/>
            <person name="Kleber M."/>
            <person name="Mauceli E."/>
            <person name="MacCallum I."/>
        </authorList>
    </citation>
    <scope>NUCLEOTIDE SEQUENCE [LARGE SCALE GENOMIC DNA]</scope>
    <source>
        <strain evidence="2">MSH-3 / Tucson 14011-0111.49</strain>
    </source>
</reference>
<accession>B4ISK4</accession>
<sequence>GDFYCQGAYPVRGGNCCSLQHTINPFMPRARISFCFRCGIWIIKLNSLARFCPPW</sequence>
<name>B4ISK4_DROPE</name>
<dbReference type="AlphaFoldDB" id="B4ISK4"/>
<evidence type="ECO:0000313" key="2">
    <source>
        <dbReference type="Proteomes" id="UP000008744"/>
    </source>
</evidence>
<organism evidence="2">
    <name type="scientific">Drosophila persimilis</name>
    <name type="common">Fruit fly</name>
    <dbReference type="NCBI Taxonomy" id="7234"/>
    <lineage>
        <taxon>Eukaryota</taxon>
        <taxon>Metazoa</taxon>
        <taxon>Ecdysozoa</taxon>
        <taxon>Arthropoda</taxon>
        <taxon>Hexapoda</taxon>
        <taxon>Insecta</taxon>
        <taxon>Pterygota</taxon>
        <taxon>Neoptera</taxon>
        <taxon>Endopterygota</taxon>
        <taxon>Diptera</taxon>
        <taxon>Brachycera</taxon>
        <taxon>Muscomorpha</taxon>
        <taxon>Ephydroidea</taxon>
        <taxon>Drosophilidae</taxon>
        <taxon>Drosophila</taxon>
        <taxon>Sophophora</taxon>
    </lineage>
</organism>
<proteinExistence type="predicted"/>
<dbReference type="HOGENOM" id="CLU_3038324_0_0_1"/>
<dbReference type="EMBL" id="CH700705">
    <property type="protein sequence ID" value="EDW26101.1"/>
    <property type="molecule type" value="Genomic_DNA"/>
</dbReference>
<dbReference type="Proteomes" id="UP000008744">
    <property type="component" value="Unassembled WGS sequence"/>
</dbReference>
<gene>
    <name evidence="1" type="primary">Dper\GL25734</name>
    <name evidence="1" type="ORF">Dper_GL25734</name>
</gene>
<evidence type="ECO:0000313" key="1">
    <source>
        <dbReference type="EMBL" id="EDW26101.1"/>
    </source>
</evidence>
<protein>
    <submittedName>
        <fullName evidence="1">GL25734</fullName>
    </submittedName>
</protein>